<evidence type="ECO:0000313" key="6">
    <source>
        <dbReference type="EMBL" id="MBK1698646.1"/>
    </source>
</evidence>
<dbReference type="PROSITE" id="PS50146">
    <property type="entry name" value="DAGK"/>
    <property type="match status" value="1"/>
</dbReference>
<dbReference type="GO" id="GO:0005886">
    <property type="term" value="C:plasma membrane"/>
    <property type="evidence" value="ECO:0007669"/>
    <property type="project" value="TreeGrafter"/>
</dbReference>
<dbReference type="InterPro" id="IPR016064">
    <property type="entry name" value="NAD/diacylglycerol_kinase_sf"/>
</dbReference>
<dbReference type="Pfam" id="PF00781">
    <property type="entry name" value="DAGK_cat"/>
    <property type="match status" value="1"/>
</dbReference>
<dbReference type="InterPro" id="IPR017438">
    <property type="entry name" value="ATP-NAD_kinase_N"/>
</dbReference>
<protein>
    <recommendedName>
        <fullName evidence="5">DAGKc domain-containing protein</fullName>
    </recommendedName>
</protein>
<keyword evidence="4" id="KW-0067">ATP-binding</keyword>
<dbReference type="AlphaFoldDB" id="A0A934QKL8"/>
<evidence type="ECO:0000256" key="1">
    <source>
        <dbReference type="ARBA" id="ARBA00022679"/>
    </source>
</evidence>
<reference evidence="6" key="2">
    <citation type="journal article" date="2020" name="Microorganisms">
        <title>Osmotic Adaptation and Compatible Solute Biosynthesis of Phototrophic Bacteria as Revealed from Genome Analyses.</title>
        <authorList>
            <person name="Imhoff J.F."/>
            <person name="Rahn T."/>
            <person name="Kunzel S."/>
            <person name="Keller A."/>
            <person name="Neulinger S.C."/>
        </authorList>
    </citation>
    <scope>NUCLEOTIDE SEQUENCE</scope>
    <source>
        <strain evidence="6">DSM 9154</strain>
    </source>
</reference>
<reference evidence="6" key="1">
    <citation type="submission" date="2017-08" db="EMBL/GenBank/DDBJ databases">
        <authorList>
            <person name="Imhoff J.F."/>
            <person name="Rahn T."/>
            <person name="Kuenzel S."/>
            <person name="Neulinger S.C."/>
        </authorList>
    </citation>
    <scope>NUCLEOTIDE SEQUENCE</scope>
    <source>
        <strain evidence="6">DSM 9154</strain>
    </source>
</reference>
<evidence type="ECO:0000256" key="3">
    <source>
        <dbReference type="ARBA" id="ARBA00022777"/>
    </source>
</evidence>
<gene>
    <name evidence="6" type="ORF">CKO21_15470</name>
</gene>
<keyword evidence="2" id="KW-0547">Nucleotide-binding</keyword>
<dbReference type="PANTHER" id="PTHR12358:SF106">
    <property type="entry name" value="LIPID KINASE YEGS"/>
    <property type="match status" value="1"/>
</dbReference>
<accession>A0A934QKL8</accession>
<dbReference type="Gene3D" id="2.60.200.40">
    <property type="match status" value="1"/>
</dbReference>
<sequence length="329" mass="35020">MCEARYQVEMTEASPPPWQFDAADAAARGLAVRPRRLLVLHNPVAGWRRIERFRETVAQLERHGCPVAVHATTGPGDAEAIAAGAEAADVLVVAGGDGTINEALNGLSRRPSGMLPLGVIPLGTANVLAEELGVPTDPADVARAIAHGRIVTAHLGQAHFDGASRNFTLMAGAGIDAQAVARVRTPVKRRFGKGAYVLAGLEAAAAYRYPTLRVQADGTWYDCAQVVVCKGHFYAGRYVLAPDVRPWLPELHVVLFERFGSVNAARYAFGMQFDRLAKMPDVRVVKATTVTIDGPTGDPIQGDGDLLGALPVKIDLLPEAARFVIGDPP</sequence>
<dbReference type="Pfam" id="PF19279">
    <property type="entry name" value="YegS_C"/>
    <property type="match status" value="1"/>
</dbReference>
<evidence type="ECO:0000259" key="5">
    <source>
        <dbReference type="PROSITE" id="PS50146"/>
    </source>
</evidence>
<dbReference type="InterPro" id="IPR001206">
    <property type="entry name" value="Diacylglycerol_kinase_cat_dom"/>
</dbReference>
<dbReference type="PANTHER" id="PTHR12358">
    <property type="entry name" value="SPHINGOSINE KINASE"/>
    <property type="match status" value="1"/>
</dbReference>
<dbReference type="EMBL" id="NRRE01000028">
    <property type="protein sequence ID" value="MBK1698646.1"/>
    <property type="molecule type" value="Genomic_DNA"/>
</dbReference>
<dbReference type="SUPFAM" id="SSF111331">
    <property type="entry name" value="NAD kinase/diacylglycerol kinase-like"/>
    <property type="match status" value="1"/>
</dbReference>
<dbReference type="Gene3D" id="3.40.50.10330">
    <property type="entry name" value="Probable inorganic polyphosphate/atp-NAD kinase, domain 1"/>
    <property type="match status" value="1"/>
</dbReference>
<feature type="domain" description="DAGKc" evidence="5">
    <location>
        <begin position="32"/>
        <end position="162"/>
    </location>
</feature>
<evidence type="ECO:0000313" key="7">
    <source>
        <dbReference type="Proteomes" id="UP000778970"/>
    </source>
</evidence>
<keyword evidence="7" id="KW-1185">Reference proteome</keyword>
<keyword evidence="1" id="KW-0808">Transferase</keyword>
<evidence type="ECO:0000256" key="4">
    <source>
        <dbReference type="ARBA" id="ARBA00022840"/>
    </source>
</evidence>
<proteinExistence type="predicted"/>
<dbReference type="GO" id="GO:0016301">
    <property type="term" value="F:kinase activity"/>
    <property type="evidence" value="ECO:0007669"/>
    <property type="project" value="UniProtKB-KW"/>
</dbReference>
<evidence type="ECO:0000256" key="2">
    <source>
        <dbReference type="ARBA" id="ARBA00022741"/>
    </source>
</evidence>
<dbReference type="GO" id="GO:0005524">
    <property type="term" value="F:ATP binding"/>
    <property type="evidence" value="ECO:0007669"/>
    <property type="project" value="UniProtKB-KW"/>
</dbReference>
<dbReference type="SMART" id="SM00046">
    <property type="entry name" value="DAGKc"/>
    <property type="match status" value="1"/>
</dbReference>
<name>A0A934QKL8_9PROT</name>
<dbReference type="InterPro" id="IPR045540">
    <property type="entry name" value="YegS/DAGK_C"/>
</dbReference>
<dbReference type="Proteomes" id="UP000778970">
    <property type="component" value="Unassembled WGS sequence"/>
</dbReference>
<comment type="caution">
    <text evidence="6">The sequence shown here is derived from an EMBL/GenBank/DDBJ whole genome shotgun (WGS) entry which is preliminary data.</text>
</comment>
<organism evidence="6 7">
    <name type="scientific">Rhodovibrio salinarum</name>
    <dbReference type="NCBI Taxonomy" id="1087"/>
    <lineage>
        <taxon>Bacteria</taxon>
        <taxon>Pseudomonadati</taxon>
        <taxon>Pseudomonadota</taxon>
        <taxon>Alphaproteobacteria</taxon>
        <taxon>Rhodospirillales</taxon>
        <taxon>Rhodovibrionaceae</taxon>
        <taxon>Rhodovibrio</taxon>
    </lineage>
</organism>
<keyword evidence="3" id="KW-0418">Kinase</keyword>
<dbReference type="InterPro" id="IPR050187">
    <property type="entry name" value="Lipid_Phosphate_FormReg"/>
</dbReference>